<evidence type="ECO:0000313" key="2">
    <source>
        <dbReference type="EMBL" id="GFP91847.1"/>
    </source>
</evidence>
<keyword evidence="3" id="KW-1185">Reference proteome</keyword>
<dbReference type="Proteomes" id="UP000653305">
    <property type="component" value="Unassembled WGS sequence"/>
</dbReference>
<proteinExistence type="predicted"/>
<organism evidence="2 3">
    <name type="scientific">Phtheirospermum japonicum</name>
    <dbReference type="NCBI Taxonomy" id="374723"/>
    <lineage>
        <taxon>Eukaryota</taxon>
        <taxon>Viridiplantae</taxon>
        <taxon>Streptophyta</taxon>
        <taxon>Embryophyta</taxon>
        <taxon>Tracheophyta</taxon>
        <taxon>Spermatophyta</taxon>
        <taxon>Magnoliopsida</taxon>
        <taxon>eudicotyledons</taxon>
        <taxon>Gunneridae</taxon>
        <taxon>Pentapetalae</taxon>
        <taxon>asterids</taxon>
        <taxon>lamiids</taxon>
        <taxon>Lamiales</taxon>
        <taxon>Orobanchaceae</taxon>
        <taxon>Orobanchaceae incertae sedis</taxon>
        <taxon>Phtheirospermum</taxon>
    </lineage>
</organism>
<evidence type="ECO:0000313" key="3">
    <source>
        <dbReference type="Proteomes" id="UP000653305"/>
    </source>
</evidence>
<name>A0A830BV69_9LAMI</name>
<accession>A0A830BV69</accession>
<dbReference type="AlphaFoldDB" id="A0A830BV69"/>
<gene>
    <name evidence="2" type="ORF">PHJA_001328600</name>
</gene>
<reference evidence="2" key="1">
    <citation type="submission" date="2020-07" db="EMBL/GenBank/DDBJ databases">
        <title>Ethylene signaling mediates host invasion by parasitic plants.</title>
        <authorList>
            <person name="Yoshida S."/>
        </authorList>
    </citation>
    <scope>NUCLEOTIDE SEQUENCE</scope>
    <source>
        <strain evidence="2">Okayama</strain>
    </source>
</reference>
<feature type="region of interest" description="Disordered" evidence="1">
    <location>
        <begin position="1"/>
        <end position="117"/>
    </location>
</feature>
<protein>
    <submittedName>
        <fullName evidence="2">Thioredoxin-like 3-2 chloroplastic</fullName>
    </submittedName>
</protein>
<sequence>MAKPFDNVVGNCVDAVGTGVDDKDSEESGAKTPRNPSSLELEDAQKNKLIGIGVIQDPLETTPPQSQGPPRTASQAAKIPFTHDNVEVDGRKRLKMTSKAIDTVSSKSRRPETNNAR</sequence>
<comment type="caution">
    <text evidence="2">The sequence shown here is derived from an EMBL/GenBank/DDBJ whole genome shotgun (WGS) entry which is preliminary data.</text>
</comment>
<evidence type="ECO:0000256" key="1">
    <source>
        <dbReference type="SAM" id="MobiDB-lite"/>
    </source>
</evidence>
<feature type="compositionally biased region" description="Basic and acidic residues" evidence="1">
    <location>
        <begin position="20"/>
        <end position="29"/>
    </location>
</feature>
<feature type="compositionally biased region" description="Polar residues" evidence="1">
    <location>
        <begin position="62"/>
        <end position="75"/>
    </location>
</feature>
<dbReference type="EMBL" id="BMAC01000257">
    <property type="protein sequence ID" value="GFP91847.1"/>
    <property type="molecule type" value="Genomic_DNA"/>
</dbReference>